<organism evidence="3 4">
    <name type="scientific">Segatella maculosa OT 289</name>
    <dbReference type="NCBI Taxonomy" id="999422"/>
    <lineage>
        <taxon>Bacteria</taxon>
        <taxon>Pseudomonadati</taxon>
        <taxon>Bacteroidota</taxon>
        <taxon>Bacteroidia</taxon>
        <taxon>Bacteroidales</taxon>
        <taxon>Prevotellaceae</taxon>
        <taxon>Segatella</taxon>
    </lineage>
</organism>
<keyword evidence="1" id="KW-0812">Transmembrane</keyword>
<dbReference type="RefSeq" id="WP_008566241.1">
    <property type="nucleotide sequence ID" value="NZ_JH594509.1"/>
</dbReference>
<dbReference type="SUPFAM" id="SSF53756">
    <property type="entry name" value="UDP-Glycosyltransferase/glycogen phosphorylase"/>
    <property type="match status" value="1"/>
</dbReference>
<dbReference type="PATRIC" id="fig|999422.3.peg.2284"/>
<feature type="transmembrane region" description="Helical" evidence="1">
    <location>
        <begin position="75"/>
        <end position="92"/>
    </location>
</feature>
<keyword evidence="4" id="KW-1185">Reference proteome</keyword>
<comment type="caution">
    <text evidence="3">The sequence shown here is derived from an EMBL/GenBank/DDBJ whole genome shotgun (WGS) entry which is preliminary data.</text>
</comment>
<keyword evidence="1" id="KW-0472">Membrane</keyword>
<evidence type="ECO:0000313" key="3">
    <source>
        <dbReference type="EMBL" id="EHO67152.1"/>
    </source>
</evidence>
<gene>
    <name evidence="3" type="ORF">HMPREF9944_02253</name>
</gene>
<accession>H1HPS8</accession>
<feature type="domain" description="Spore protein YkvP/CgeB glycosyl transferase-like" evidence="2">
    <location>
        <begin position="269"/>
        <end position="402"/>
    </location>
</feature>
<dbReference type="Gene3D" id="3.40.50.2000">
    <property type="entry name" value="Glycogen Phosphorylase B"/>
    <property type="match status" value="1"/>
</dbReference>
<dbReference type="InterPro" id="IPR055259">
    <property type="entry name" value="YkvP/CgeB_Glyco_trans-like"/>
</dbReference>
<name>H1HPS8_9BACT</name>
<dbReference type="EMBL" id="AGEK01000037">
    <property type="protein sequence ID" value="EHO67152.1"/>
    <property type="molecule type" value="Genomic_DNA"/>
</dbReference>
<dbReference type="Proteomes" id="UP000003167">
    <property type="component" value="Unassembled WGS sequence"/>
</dbReference>
<dbReference type="STRING" id="999422.HMPREF9944_02253"/>
<sequence length="403" mass="47281">MNKIKRKIILISLSTPTYNNVRAASALPYHLIEGYQKNDVDFEVYSFNINAIETEEIKKIEDKLRVRVNVLKRPWWIRIIMALHLLSLRVFLRYPLTYYHYLPTTVVQRIRKSRPDVVWIYGEETAWLAKFFQDCRCIVTMPDCESLFYHRLLSKRFAVKSLFHVMKSAFAYYQYLAMERNMLVQGTLYHFVGREDTQFFHTMQPRAEVLFLHHPLYDYRDKHIQFHQPKIKLLVAGRNDFYMAEAVEDLFITILKTDSRTDKQFLQEHFQWTFLGKGWELIAERLQQAGFEVRHIVFAPDYIAELQQHDIQITPISVGTGTKGKVLDAIANGLLEIGTPGALENIAVENGTSCIIYQEAKELIGILKDIANQPERYEKMARSGMERVRQYHNASDIAEKLFS</sequence>
<dbReference type="Pfam" id="PF13524">
    <property type="entry name" value="Glyco_trans_1_2"/>
    <property type="match status" value="1"/>
</dbReference>
<proteinExistence type="predicted"/>
<dbReference type="AlphaFoldDB" id="H1HPS8"/>
<evidence type="ECO:0000259" key="2">
    <source>
        <dbReference type="Pfam" id="PF13524"/>
    </source>
</evidence>
<dbReference type="OrthoDB" id="9807209at2"/>
<evidence type="ECO:0000313" key="4">
    <source>
        <dbReference type="Proteomes" id="UP000003167"/>
    </source>
</evidence>
<keyword evidence="1" id="KW-1133">Transmembrane helix</keyword>
<protein>
    <recommendedName>
        <fullName evidence="2">Spore protein YkvP/CgeB glycosyl transferase-like domain-containing protein</fullName>
    </recommendedName>
</protein>
<evidence type="ECO:0000256" key="1">
    <source>
        <dbReference type="SAM" id="Phobius"/>
    </source>
</evidence>
<reference evidence="3 4" key="1">
    <citation type="submission" date="2011-12" db="EMBL/GenBank/DDBJ databases">
        <title>The Genome Sequence of Prevotella maculosa OT 289.</title>
        <authorList>
            <consortium name="The Broad Institute Genome Sequencing Platform"/>
            <person name="Earl A."/>
            <person name="Ward D."/>
            <person name="Feldgarden M."/>
            <person name="Gevers D."/>
            <person name="Izard J."/>
            <person name="Blanton J.M."/>
            <person name="Mathney J."/>
            <person name="Tanner A.C."/>
            <person name="Dewhirst F.E."/>
            <person name="Young S.K."/>
            <person name="Zeng Q."/>
            <person name="Gargeya S."/>
            <person name="Fitzgerald M."/>
            <person name="Haas B."/>
            <person name="Abouelleil A."/>
            <person name="Alvarado L."/>
            <person name="Arachchi H.M."/>
            <person name="Berlin A."/>
            <person name="Chapman S.B."/>
            <person name="Gearin G."/>
            <person name="Goldberg J."/>
            <person name="Griggs A."/>
            <person name="Gujja S."/>
            <person name="Hansen M."/>
            <person name="Heiman D."/>
            <person name="Howarth C."/>
            <person name="Larimer J."/>
            <person name="Lui A."/>
            <person name="MacDonald P.J.P."/>
            <person name="McCowen C."/>
            <person name="Montmayeur A."/>
            <person name="Murphy C."/>
            <person name="Neiman D."/>
            <person name="Pearson M."/>
            <person name="Priest M."/>
            <person name="Roberts A."/>
            <person name="Saif S."/>
            <person name="Shea T."/>
            <person name="Sisk P."/>
            <person name="Stolte C."/>
            <person name="Sykes S."/>
            <person name="Wortman J."/>
            <person name="Nusbaum C."/>
            <person name="Birren B."/>
        </authorList>
    </citation>
    <scope>NUCLEOTIDE SEQUENCE [LARGE SCALE GENOMIC DNA]</scope>
    <source>
        <strain evidence="3 4">OT 289</strain>
    </source>
</reference>
<dbReference type="HOGENOM" id="CLU_680871_0_0_10"/>